<keyword evidence="2" id="KW-1185">Reference proteome</keyword>
<name>A0A8J4UKG9_CLAMG</name>
<comment type="caution">
    <text evidence="1">The sequence shown here is derived from an EMBL/GenBank/DDBJ whole genome shotgun (WGS) entry which is preliminary data.</text>
</comment>
<dbReference type="AlphaFoldDB" id="A0A8J4UKG9"/>
<dbReference type="OrthoDB" id="10018982at2759"/>
<organism evidence="1 2">
    <name type="scientific">Clarias magur</name>
    <name type="common">Asian catfish</name>
    <name type="synonym">Macropteronotus magur</name>
    <dbReference type="NCBI Taxonomy" id="1594786"/>
    <lineage>
        <taxon>Eukaryota</taxon>
        <taxon>Metazoa</taxon>
        <taxon>Chordata</taxon>
        <taxon>Craniata</taxon>
        <taxon>Vertebrata</taxon>
        <taxon>Euteleostomi</taxon>
        <taxon>Actinopterygii</taxon>
        <taxon>Neopterygii</taxon>
        <taxon>Teleostei</taxon>
        <taxon>Ostariophysi</taxon>
        <taxon>Siluriformes</taxon>
        <taxon>Clariidae</taxon>
        <taxon>Clarias</taxon>
    </lineage>
</organism>
<accession>A0A8J4UKG9</accession>
<sequence length="108" mass="11843">MEAPPVTVMPVTGGTINMMEYLLQGGSLTLFNAFPLSSLSGMSFIPQVRDAVAMAIIRCEICTPPPPPPKVGMASHPPHWPIMGELRFFNSTPPVRHPSFYKRHKGRA</sequence>
<gene>
    <name evidence="1" type="primary">med18</name>
    <name evidence="1" type="ORF">DAT39_010867</name>
</gene>
<evidence type="ECO:0000313" key="2">
    <source>
        <dbReference type="Proteomes" id="UP000727407"/>
    </source>
</evidence>
<dbReference type="EMBL" id="QNUK01000168">
    <property type="protein sequence ID" value="KAF5899412.1"/>
    <property type="molecule type" value="Genomic_DNA"/>
</dbReference>
<proteinExistence type="predicted"/>
<evidence type="ECO:0000313" key="1">
    <source>
        <dbReference type="EMBL" id="KAF5899412.1"/>
    </source>
</evidence>
<reference evidence="1" key="1">
    <citation type="submission" date="2020-07" db="EMBL/GenBank/DDBJ databases">
        <title>Clarias magur genome sequencing, assembly and annotation.</title>
        <authorList>
            <person name="Kushwaha B."/>
            <person name="Kumar R."/>
            <person name="Das P."/>
            <person name="Joshi C.G."/>
            <person name="Kumar D."/>
            <person name="Nagpure N.S."/>
            <person name="Pandey M."/>
            <person name="Agarwal S."/>
            <person name="Srivastava S."/>
            <person name="Singh M."/>
            <person name="Sahoo L."/>
            <person name="Jayasankar P."/>
            <person name="Meher P.K."/>
            <person name="Koringa P.G."/>
            <person name="Iquebal M.A."/>
            <person name="Das S.P."/>
            <person name="Bit A."/>
            <person name="Patnaik S."/>
            <person name="Patel N."/>
            <person name="Shah T.M."/>
            <person name="Hinsu A."/>
            <person name="Jena J.K."/>
        </authorList>
    </citation>
    <scope>NUCLEOTIDE SEQUENCE</scope>
    <source>
        <strain evidence="1">CIFAMagur01</strain>
        <tissue evidence="1">Testis</tissue>
    </source>
</reference>
<protein>
    <submittedName>
        <fullName evidence="1">Mediator of RNA polymerase II transcription subunit 18</fullName>
    </submittedName>
</protein>
<dbReference type="Proteomes" id="UP000727407">
    <property type="component" value="Unassembled WGS sequence"/>
</dbReference>